<dbReference type="InterPro" id="IPR036653">
    <property type="entry name" value="CinA-like_C"/>
</dbReference>
<evidence type="ECO:0000259" key="2">
    <source>
        <dbReference type="Pfam" id="PF02464"/>
    </source>
</evidence>
<organism evidence="3 4">
    <name type="scientific">Nesterenkonia aethiopica</name>
    <dbReference type="NCBI Taxonomy" id="269144"/>
    <lineage>
        <taxon>Bacteria</taxon>
        <taxon>Bacillati</taxon>
        <taxon>Actinomycetota</taxon>
        <taxon>Actinomycetes</taxon>
        <taxon>Micrococcales</taxon>
        <taxon>Micrococcaceae</taxon>
        <taxon>Nesterenkonia</taxon>
    </lineage>
</organism>
<sequence length="257" mass="26101">MAIGAERGPGGPGTRGPDRAQEPAPVREHRPDPAVAHERWADDGRRVSGGARQIAGEAERRTDPVEIIQRCAHRGLTVATAESLTAGSLAARLADVPGASAALVGGVVAYCNPVKHQLLGVDEDVLEERGAVDPAVAAAMARGAAGATGAALGVSTTGVAGPEPHEGKDVGTVYVGLACRKGDAERLGLRLPESCEPDEGGSSAADAPGVEESWIAGSLLLDLDGDRAAIRDASVEGALKLVEELLLSEPPGFGDPR</sequence>
<feature type="region of interest" description="Disordered" evidence="1">
    <location>
        <begin position="1"/>
        <end position="60"/>
    </location>
</feature>
<evidence type="ECO:0000313" key="4">
    <source>
        <dbReference type="Proteomes" id="UP001500236"/>
    </source>
</evidence>
<reference evidence="4" key="1">
    <citation type="journal article" date="2019" name="Int. J. Syst. Evol. Microbiol.">
        <title>The Global Catalogue of Microorganisms (GCM) 10K type strain sequencing project: providing services to taxonomists for standard genome sequencing and annotation.</title>
        <authorList>
            <consortium name="The Broad Institute Genomics Platform"/>
            <consortium name="The Broad Institute Genome Sequencing Center for Infectious Disease"/>
            <person name="Wu L."/>
            <person name="Ma J."/>
        </authorList>
    </citation>
    <scope>NUCLEOTIDE SEQUENCE [LARGE SCALE GENOMIC DNA]</scope>
    <source>
        <strain evidence="4">JCM 14309</strain>
    </source>
</reference>
<feature type="domain" description="CinA C-terminal" evidence="2">
    <location>
        <begin position="66"/>
        <end position="182"/>
    </location>
</feature>
<keyword evidence="4" id="KW-1185">Reference proteome</keyword>
<dbReference type="EMBL" id="BAAAVT010000001">
    <property type="protein sequence ID" value="GAA3050944.1"/>
    <property type="molecule type" value="Genomic_DNA"/>
</dbReference>
<accession>A0ABP6LLU9</accession>
<evidence type="ECO:0000256" key="1">
    <source>
        <dbReference type="SAM" id="MobiDB-lite"/>
    </source>
</evidence>
<name>A0ABP6LLU9_9MICC</name>
<gene>
    <name evidence="3" type="ORF">GCM10010529_01280</name>
</gene>
<dbReference type="RefSeq" id="WP_344743592.1">
    <property type="nucleotide sequence ID" value="NZ_BAAAVT010000001.1"/>
</dbReference>
<dbReference type="Pfam" id="PF02464">
    <property type="entry name" value="CinA"/>
    <property type="match status" value="1"/>
</dbReference>
<feature type="compositionally biased region" description="Basic and acidic residues" evidence="1">
    <location>
        <begin position="16"/>
        <end position="46"/>
    </location>
</feature>
<comment type="caution">
    <text evidence="3">The sequence shown here is derived from an EMBL/GenBank/DDBJ whole genome shotgun (WGS) entry which is preliminary data.</text>
</comment>
<dbReference type="InterPro" id="IPR008136">
    <property type="entry name" value="CinA_C"/>
</dbReference>
<evidence type="ECO:0000313" key="3">
    <source>
        <dbReference type="EMBL" id="GAA3050944.1"/>
    </source>
</evidence>
<dbReference type="SUPFAM" id="SSF142433">
    <property type="entry name" value="CinA-like"/>
    <property type="match status" value="1"/>
</dbReference>
<protein>
    <recommendedName>
        <fullName evidence="2">CinA C-terminal domain-containing protein</fullName>
    </recommendedName>
</protein>
<dbReference type="Gene3D" id="3.90.950.20">
    <property type="entry name" value="CinA-like"/>
    <property type="match status" value="1"/>
</dbReference>
<proteinExistence type="predicted"/>
<dbReference type="Proteomes" id="UP001500236">
    <property type="component" value="Unassembled WGS sequence"/>
</dbReference>
<dbReference type="NCBIfam" id="TIGR00199">
    <property type="entry name" value="PncC_domain"/>
    <property type="match status" value="1"/>
</dbReference>